<keyword evidence="5 7" id="KW-1133">Transmembrane helix</keyword>
<comment type="subcellular location">
    <subcellularLocation>
        <location evidence="1">Cell membrane</location>
        <topology evidence="1">Multi-pass membrane protein</topology>
    </subcellularLocation>
</comment>
<evidence type="ECO:0000256" key="5">
    <source>
        <dbReference type="ARBA" id="ARBA00022989"/>
    </source>
</evidence>
<gene>
    <name evidence="8" type="ORF">SAMN02982931_00158</name>
</gene>
<evidence type="ECO:0000313" key="8">
    <source>
        <dbReference type="EMBL" id="SDB03261.1"/>
    </source>
</evidence>
<keyword evidence="9" id="KW-1185">Reference proteome</keyword>
<protein>
    <submittedName>
        <fullName evidence="8">Putative oxidoreductase</fullName>
    </submittedName>
</protein>
<evidence type="ECO:0000256" key="7">
    <source>
        <dbReference type="SAM" id="Phobius"/>
    </source>
</evidence>
<keyword evidence="4 7" id="KW-0812">Transmembrane</keyword>
<evidence type="ECO:0000256" key="2">
    <source>
        <dbReference type="ARBA" id="ARBA00006679"/>
    </source>
</evidence>
<dbReference type="AlphaFoldDB" id="A0A1G6A482"/>
<feature type="transmembrane region" description="Helical" evidence="7">
    <location>
        <begin position="117"/>
        <end position="135"/>
    </location>
</feature>
<dbReference type="PANTHER" id="PTHR33452:SF1">
    <property type="entry name" value="INNER MEMBRANE PROTEIN YPHA-RELATED"/>
    <property type="match status" value="1"/>
</dbReference>
<dbReference type="EMBL" id="FMXQ01000001">
    <property type="protein sequence ID" value="SDB03261.1"/>
    <property type="molecule type" value="Genomic_DNA"/>
</dbReference>
<dbReference type="InterPro" id="IPR051907">
    <property type="entry name" value="DoxX-like_oxidoreductase"/>
</dbReference>
<evidence type="ECO:0000256" key="3">
    <source>
        <dbReference type="ARBA" id="ARBA00022475"/>
    </source>
</evidence>
<reference evidence="8 9" key="1">
    <citation type="submission" date="2016-10" db="EMBL/GenBank/DDBJ databases">
        <authorList>
            <person name="de Groot N.N."/>
        </authorList>
    </citation>
    <scope>NUCLEOTIDE SEQUENCE [LARGE SCALE GENOMIC DNA]</scope>
    <source>
        <strain evidence="8 9">ATCC 35022</strain>
    </source>
</reference>
<evidence type="ECO:0000256" key="6">
    <source>
        <dbReference type="ARBA" id="ARBA00023136"/>
    </source>
</evidence>
<feature type="transmembrane region" description="Helical" evidence="7">
    <location>
        <begin position="141"/>
        <end position="163"/>
    </location>
</feature>
<dbReference type="STRING" id="665467.SAMN02982931_00158"/>
<organism evidence="8 9">
    <name type="scientific">Bauldia litoralis</name>
    <dbReference type="NCBI Taxonomy" id="665467"/>
    <lineage>
        <taxon>Bacteria</taxon>
        <taxon>Pseudomonadati</taxon>
        <taxon>Pseudomonadota</taxon>
        <taxon>Alphaproteobacteria</taxon>
        <taxon>Hyphomicrobiales</taxon>
        <taxon>Kaistiaceae</taxon>
        <taxon>Bauldia</taxon>
    </lineage>
</organism>
<dbReference type="PANTHER" id="PTHR33452">
    <property type="entry name" value="OXIDOREDUCTASE CATD-RELATED"/>
    <property type="match status" value="1"/>
</dbReference>
<evidence type="ECO:0000313" key="9">
    <source>
        <dbReference type="Proteomes" id="UP000199071"/>
    </source>
</evidence>
<proteinExistence type="inferred from homology"/>
<sequence length="169" mass="18781">MTDSENAPAARSPGAGGGYMIFIQAIASLALRIALALPFFKSGLTKWDGFLELNGGAKYLFAHEFMLHAPSDWSKFWILDKTYPMPYPEISVWLASFGEILLPAALVIGFLTRLSALGMLGMIIVIFLVYPQFWATETLPWVAMALALIAYGPGRISFDFLILNSWKRR</sequence>
<accession>A0A1G6A482</accession>
<keyword evidence="6 7" id="KW-0472">Membrane</keyword>
<feature type="transmembrane region" description="Helical" evidence="7">
    <location>
        <begin position="21"/>
        <end position="40"/>
    </location>
</feature>
<name>A0A1G6A482_9HYPH</name>
<evidence type="ECO:0000256" key="4">
    <source>
        <dbReference type="ARBA" id="ARBA00022692"/>
    </source>
</evidence>
<dbReference type="Proteomes" id="UP000199071">
    <property type="component" value="Unassembled WGS sequence"/>
</dbReference>
<keyword evidence="3" id="KW-1003">Cell membrane</keyword>
<dbReference type="InterPro" id="IPR032808">
    <property type="entry name" value="DoxX"/>
</dbReference>
<dbReference type="Pfam" id="PF07681">
    <property type="entry name" value="DoxX"/>
    <property type="match status" value="1"/>
</dbReference>
<feature type="transmembrane region" description="Helical" evidence="7">
    <location>
        <begin position="90"/>
        <end position="110"/>
    </location>
</feature>
<evidence type="ECO:0000256" key="1">
    <source>
        <dbReference type="ARBA" id="ARBA00004651"/>
    </source>
</evidence>
<dbReference type="GO" id="GO:0005886">
    <property type="term" value="C:plasma membrane"/>
    <property type="evidence" value="ECO:0007669"/>
    <property type="project" value="UniProtKB-SubCell"/>
</dbReference>
<comment type="similarity">
    <text evidence="2">Belongs to the DoxX family.</text>
</comment>